<dbReference type="RefSeq" id="WP_307464248.1">
    <property type="nucleotide sequence ID" value="NZ_JAURUR010000001.1"/>
</dbReference>
<evidence type="ECO:0000313" key="4">
    <source>
        <dbReference type="Proteomes" id="UP001232163"/>
    </source>
</evidence>
<feature type="compositionally biased region" description="Gly residues" evidence="1">
    <location>
        <begin position="68"/>
        <end position="80"/>
    </location>
</feature>
<feature type="region of interest" description="Disordered" evidence="1">
    <location>
        <begin position="163"/>
        <end position="182"/>
    </location>
</feature>
<organism evidence="3 4">
    <name type="scientific">Deinococcus enclensis</name>
    <dbReference type="NCBI Taxonomy" id="1049582"/>
    <lineage>
        <taxon>Bacteria</taxon>
        <taxon>Thermotogati</taxon>
        <taxon>Deinococcota</taxon>
        <taxon>Deinococci</taxon>
        <taxon>Deinococcales</taxon>
        <taxon>Deinococcaceae</taxon>
        <taxon>Deinococcus</taxon>
    </lineage>
</organism>
<reference evidence="3 4" key="1">
    <citation type="submission" date="2023-07" db="EMBL/GenBank/DDBJ databases">
        <title>Genomic Encyclopedia of Type Strains, Phase IV (KMG-IV): sequencing the most valuable type-strain genomes for metagenomic binning, comparative biology and taxonomic classification.</title>
        <authorList>
            <person name="Goeker M."/>
        </authorList>
    </citation>
    <scope>NUCLEOTIDE SEQUENCE [LARGE SCALE GENOMIC DNA]</scope>
    <source>
        <strain evidence="3 4">NIO-1023</strain>
    </source>
</reference>
<keyword evidence="2" id="KW-0812">Transmembrane</keyword>
<name>A0ABT9M9W0_9DEIO</name>
<dbReference type="EMBL" id="JAURUR010000001">
    <property type="protein sequence ID" value="MDP9763357.1"/>
    <property type="molecule type" value="Genomic_DNA"/>
</dbReference>
<keyword evidence="4" id="KW-1185">Reference proteome</keyword>
<feature type="transmembrane region" description="Helical" evidence="2">
    <location>
        <begin position="24"/>
        <end position="41"/>
    </location>
</feature>
<sequence length="402" mass="39031">MTREPASVKPAGPGGLALSREMKMVLLLLGMVALIGAWYLWTSTRAPAEETVVPTPPTAEGTPNAGTDGTGTPDGTGENGGVTTVTPAPNSEAGSPDQGGVNVATPGPVDVEVAPPFPDAETGTTAETAPKTPTPDGINPDTALASVPGQNPFQPLRVETDATASTPAASVPTPAPTASVPVPEAPVSVAPISVDPIGTSGGALSITPVPGSTTSSARPGTSGGLAFPTIPGSSTPPKVTITPIPASGGSVTSIPGTTIPGGTVSIPGSTVTPPPVAPPVAGVTAPTPTTPVPAGTPGDTVSSAPAAGNPQVITELGAAAPTPTPITTTSALDSALQTRGVSLNGVVLGPQSTAIFKGNDGFTVVSVGQTLPDSQITLKAVSATSATLALGNETKTLELDKR</sequence>
<feature type="region of interest" description="Disordered" evidence="1">
    <location>
        <begin position="51"/>
        <end position="146"/>
    </location>
</feature>
<comment type="caution">
    <text evidence="3">The sequence shown here is derived from an EMBL/GenBank/DDBJ whole genome shotgun (WGS) entry which is preliminary data.</text>
</comment>
<gene>
    <name evidence="3" type="ORF">QO006_000770</name>
</gene>
<feature type="compositionally biased region" description="Polar residues" evidence="1">
    <location>
        <begin position="210"/>
        <end position="219"/>
    </location>
</feature>
<evidence type="ECO:0000313" key="3">
    <source>
        <dbReference type="EMBL" id="MDP9763357.1"/>
    </source>
</evidence>
<dbReference type="Proteomes" id="UP001232163">
    <property type="component" value="Unassembled WGS sequence"/>
</dbReference>
<proteinExistence type="predicted"/>
<feature type="region of interest" description="Disordered" evidence="1">
    <location>
        <begin position="209"/>
        <end position="238"/>
    </location>
</feature>
<keyword evidence="2" id="KW-1133">Transmembrane helix</keyword>
<evidence type="ECO:0000256" key="2">
    <source>
        <dbReference type="SAM" id="Phobius"/>
    </source>
</evidence>
<protein>
    <submittedName>
        <fullName evidence="3">Uncharacterized protein</fullName>
    </submittedName>
</protein>
<keyword evidence="2" id="KW-0472">Membrane</keyword>
<accession>A0ABT9M9W0</accession>
<feature type="compositionally biased region" description="Low complexity" evidence="1">
    <location>
        <begin position="51"/>
        <end position="67"/>
    </location>
</feature>
<evidence type="ECO:0000256" key="1">
    <source>
        <dbReference type="SAM" id="MobiDB-lite"/>
    </source>
</evidence>
<feature type="compositionally biased region" description="Low complexity" evidence="1">
    <location>
        <begin position="120"/>
        <end position="135"/>
    </location>
</feature>